<dbReference type="PRINTS" id="PR00700">
    <property type="entry name" value="PRTYPHPHTASE"/>
</dbReference>
<reference evidence="4" key="1">
    <citation type="journal article" date="2013" name="Genetics">
        <title>The draft genome and transcriptome of Panagrellus redivivus are shaped by the harsh demands of a free-living lifestyle.</title>
        <authorList>
            <person name="Srinivasan J."/>
            <person name="Dillman A.R."/>
            <person name="Macchietto M.G."/>
            <person name="Heikkinen L."/>
            <person name="Lakso M."/>
            <person name="Fracchia K.M."/>
            <person name="Antoshechkin I."/>
            <person name="Mortazavi A."/>
            <person name="Wong G."/>
            <person name="Sternberg P.W."/>
        </authorList>
    </citation>
    <scope>NUCLEOTIDE SEQUENCE [LARGE SCALE GENOMIC DNA]</scope>
    <source>
        <strain evidence="4">MT8872</strain>
    </source>
</reference>
<evidence type="ECO:0000256" key="1">
    <source>
        <dbReference type="SAM" id="MobiDB-lite"/>
    </source>
</evidence>
<feature type="compositionally biased region" description="Low complexity" evidence="1">
    <location>
        <begin position="1"/>
        <end position="29"/>
    </location>
</feature>
<dbReference type="InterPro" id="IPR052782">
    <property type="entry name" value="Oocyte-zygote_transition_reg"/>
</dbReference>
<sequence length="391" mass="44051">MATRRNPNGNRGGRVSNASTHTAPTSSSHGPVIKSPAAKTMRKKRNASAATQNDSVNDDGTQIETLPMEKTTHSAVRSRMKRAERSTDAGGDQYDKQLAAFARETVKTGVQKLVKDFNEARAAMPKNIPKTAFERNPDKNRYKDVLCIDETRVVLRWPETTTNDYIHANWVQVRGEKRYICTQGPTAKTVEDFWRMVVQEKAKGIVMLTEVMELGKKKCEQYWPRINGESLEYAYMTVKNVGVTEVERMILSTRLEITTVSGEKMTCEHILWSGWPDRSVPDNFLATLRLVRKIAPLTPCIVHCSAGIGRTGTIVGLDMAQRAMQAGEAVNMHDIVKELRKYRHGSVQTDIQFVFMHAVLLRLADNRKATTKDTVKPFFDQYNQFVQSRGG</sequence>
<evidence type="ECO:0000259" key="3">
    <source>
        <dbReference type="PROSITE" id="PS50056"/>
    </source>
</evidence>
<keyword evidence="4" id="KW-1185">Reference proteome</keyword>
<dbReference type="InterPro" id="IPR000387">
    <property type="entry name" value="Tyr_Pase_dom"/>
</dbReference>
<evidence type="ECO:0000259" key="2">
    <source>
        <dbReference type="PROSITE" id="PS50055"/>
    </source>
</evidence>
<accession>A0A7E4W4X2</accession>
<feature type="region of interest" description="Disordered" evidence="1">
    <location>
        <begin position="1"/>
        <end position="91"/>
    </location>
</feature>
<dbReference type="GO" id="GO:0004725">
    <property type="term" value="F:protein tyrosine phosphatase activity"/>
    <property type="evidence" value="ECO:0007669"/>
    <property type="project" value="InterPro"/>
</dbReference>
<dbReference type="InterPro" id="IPR029021">
    <property type="entry name" value="Prot-tyrosine_phosphatase-like"/>
</dbReference>
<dbReference type="SMART" id="SM00404">
    <property type="entry name" value="PTPc_motif"/>
    <property type="match status" value="1"/>
</dbReference>
<dbReference type="SUPFAM" id="SSF52799">
    <property type="entry name" value="(Phosphotyrosine protein) phosphatases II"/>
    <property type="match status" value="1"/>
</dbReference>
<proteinExistence type="predicted"/>
<protein>
    <submittedName>
        <fullName evidence="5">Protein-tyrosine phosphatase</fullName>
    </submittedName>
</protein>
<evidence type="ECO:0000313" key="4">
    <source>
        <dbReference type="Proteomes" id="UP000492821"/>
    </source>
</evidence>
<dbReference type="AlphaFoldDB" id="A0A7E4W4X2"/>
<dbReference type="CDD" id="cd00047">
    <property type="entry name" value="PTPc"/>
    <property type="match status" value="1"/>
</dbReference>
<feature type="domain" description="Tyrosine specific protein phosphatases" evidence="3">
    <location>
        <begin position="282"/>
        <end position="354"/>
    </location>
</feature>
<reference evidence="5" key="2">
    <citation type="submission" date="2020-10" db="UniProtKB">
        <authorList>
            <consortium name="WormBaseParasite"/>
        </authorList>
    </citation>
    <scope>IDENTIFICATION</scope>
</reference>
<dbReference type="WBParaSite" id="Pan_g6881.t1">
    <property type="protein sequence ID" value="Pan_g6881.t1"/>
    <property type="gene ID" value="Pan_g6881"/>
</dbReference>
<dbReference type="Pfam" id="PF00102">
    <property type="entry name" value="Y_phosphatase"/>
    <property type="match status" value="1"/>
</dbReference>
<dbReference type="PROSITE" id="PS00383">
    <property type="entry name" value="TYR_PHOSPHATASE_1"/>
    <property type="match status" value="1"/>
</dbReference>
<dbReference type="Proteomes" id="UP000492821">
    <property type="component" value="Unassembled WGS sequence"/>
</dbReference>
<dbReference type="InterPro" id="IPR003595">
    <property type="entry name" value="Tyr_Pase_cat"/>
</dbReference>
<name>A0A7E4W4X2_PANRE</name>
<evidence type="ECO:0000313" key="5">
    <source>
        <dbReference type="WBParaSite" id="Pan_g6881.t1"/>
    </source>
</evidence>
<dbReference type="PANTHER" id="PTHR46163">
    <property type="entry name" value="TYROSINE-PROTEIN PHOSPHATASE-RELATED"/>
    <property type="match status" value="1"/>
</dbReference>
<dbReference type="Gene3D" id="3.90.190.10">
    <property type="entry name" value="Protein tyrosine phosphatase superfamily"/>
    <property type="match status" value="1"/>
</dbReference>
<dbReference type="InterPro" id="IPR016130">
    <property type="entry name" value="Tyr_Pase_AS"/>
</dbReference>
<dbReference type="PROSITE" id="PS50056">
    <property type="entry name" value="TYR_PHOSPHATASE_2"/>
    <property type="match status" value="1"/>
</dbReference>
<organism evidence="4 5">
    <name type="scientific">Panagrellus redivivus</name>
    <name type="common">Microworm</name>
    <dbReference type="NCBI Taxonomy" id="6233"/>
    <lineage>
        <taxon>Eukaryota</taxon>
        <taxon>Metazoa</taxon>
        <taxon>Ecdysozoa</taxon>
        <taxon>Nematoda</taxon>
        <taxon>Chromadorea</taxon>
        <taxon>Rhabditida</taxon>
        <taxon>Tylenchina</taxon>
        <taxon>Panagrolaimomorpha</taxon>
        <taxon>Panagrolaimoidea</taxon>
        <taxon>Panagrolaimidae</taxon>
        <taxon>Panagrellus</taxon>
    </lineage>
</organism>
<feature type="domain" description="Tyrosine-protein phosphatase" evidence="2">
    <location>
        <begin position="113"/>
        <end position="363"/>
    </location>
</feature>
<dbReference type="PROSITE" id="PS50055">
    <property type="entry name" value="TYR_PHOSPHATASE_PTP"/>
    <property type="match status" value="1"/>
</dbReference>
<dbReference type="SMART" id="SM00194">
    <property type="entry name" value="PTPc"/>
    <property type="match status" value="1"/>
</dbReference>
<dbReference type="InterPro" id="IPR000242">
    <property type="entry name" value="PTP_cat"/>
</dbReference>
<feature type="compositionally biased region" description="Polar residues" evidence="1">
    <location>
        <begin position="48"/>
        <end position="64"/>
    </location>
</feature>
<dbReference type="PANTHER" id="PTHR46163:SF2">
    <property type="entry name" value="PROTEIN-TYROSINE PHOSPHATASE"/>
    <property type="match status" value="1"/>
</dbReference>